<dbReference type="Proteomes" id="UP000095229">
    <property type="component" value="Unassembled WGS sequence"/>
</dbReference>
<proteinExistence type="predicted"/>
<evidence type="ECO:0000313" key="2">
    <source>
        <dbReference type="Proteomes" id="UP000095229"/>
    </source>
</evidence>
<organism evidence="1 2">
    <name type="scientific">Legionella parisiensis</name>
    <dbReference type="NCBI Taxonomy" id="45071"/>
    <lineage>
        <taxon>Bacteria</taxon>
        <taxon>Pseudomonadati</taxon>
        <taxon>Pseudomonadota</taxon>
        <taxon>Gammaproteobacteria</taxon>
        <taxon>Legionellales</taxon>
        <taxon>Legionellaceae</taxon>
        <taxon>Legionella</taxon>
    </lineage>
</organism>
<reference evidence="1 2" key="1">
    <citation type="submission" date="2016-02" db="EMBL/GenBank/DDBJ databases">
        <title>Secondary metabolites in Legionella.</title>
        <authorList>
            <person name="Tobias N.J."/>
            <person name="Bode H.B."/>
        </authorList>
    </citation>
    <scope>NUCLEOTIDE SEQUENCE [LARGE SCALE GENOMIC DNA]</scope>
    <source>
        <strain evidence="1 2">DSM 19216</strain>
    </source>
</reference>
<evidence type="ECO:0000313" key="1">
    <source>
        <dbReference type="EMBL" id="OEH45861.1"/>
    </source>
</evidence>
<dbReference type="STRING" id="45071.Lpar_3622"/>
<comment type="caution">
    <text evidence="1">The sequence shown here is derived from an EMBL/GenBank/DDBJ whole genome shotgun (WGS) entry which is preliminary data.</text>
</comment>
<name>A0A1E5JMW7_9GAMM</name>
<keyword evidence="2" id="KW-1185">Reference proteome</keyword>
<dbReference type="AlphaFoldDB" id="A0A1E5JMW7"/>
<gene>
    <name evidence="1" type="ORF">lpari_03180</name>
</gene>
<sequence>MFFILLKRERFIQLILFLESTVQKKIDITTNHPEPVFSLDALFKKELTADIPQVSSTAASAMKILMLRNQQGYINEINQLAEICAQLLKQGTPVDSVAQAIKSGIAASYQQALDKVTSEIGLGQFQLNRTNPQTVAGQNLEKQVKSMRRYKETPLIDIIEGVITDTLVQASAKFDADLGDFDFLNVKSRLVAL</sequence>
<accession>A0A1E5JMW7</accession>
<dbReference type="EMBL" id="LSOG01000084">
    <property type="protein sequence ID" value="OEH45861.1"/>
    <property type="molecule type" value="Genomic_DNA"/>
</dbReference>
<protein>
    <submittedName>
        <fullName evidence="1">Uncharacterized protein</fullName>
    </submittedName>
</protein>
<dbReference type="PATRIC" id="fig|45071.6.peg.3912"/>